<dbReference type="Pfam" id="PF24626">
    <property type="entry name" value="SH3_Tf2-1"/>
    <property type="match status" value="1"/>
</dbReference>
<comment type="caution">
    <text evidence="3">The sequence shown here is derived from an EMBL/GenBank/DDBJ whole genome shotgun (WGS) entry which is preliminary data.</text>
</comment>
<dbReference type="InterPro" id="IPR056924">
    <property type="entry name" value="SH3_Tf2-1"/>
</dbReference>
<evidence type="ECO:0000313" key="3">
    <source>
        <dbReference type="EMBL" id="KAD6796218.1"/>
    </source>
</evidence>
<sequence>MEFQVGHKVMLKVSPWKGTVRFGKRGKLSPRYTGPFEILARIGPCFDILDCVFTIAREAGCKEEQDEVDRRWSWRRSIDRPKQSCRRSTDPDEVAEARK</sequence>
<dbReference type="Proteomes" id="UP000326396">
    <property type="component" value="Linkage Group LG11"/>
</dbReference>
<protein>
    <recommendedName>
        <fullName evidence="2">Tf2-1-like SH3-like domain-containing protein</fullName>
    </recommendedName>
</protein>
<proteinExistence type="predicted"/>
<evidence type="ECO:0000259" key="2">
    <source>
        <dbReference type="Pfam" id="PF24626"/>
    </source>
</evidence>
<reference evidence="3 4" key="1">
    <citation type="submission" date="2019-05" db="EMBL/GenBank/DDBJ databases">
        <title>Mikania micrantha, genome provides insights into the molecular mechanism of rapid growth.</title>
        <authorList>
            <person name="Liu B."/>
        </authorList>
    </citation>
    <scope>NUCLEOTIDE SEQUENCE [LARGE SCALE GENOMIC DNA]</scope>
    <source>
        <strain evidence="3">NLD-2019</strain>
        <tissue evidence="3">Leaf</tissue>
    </source>
</reference>
<dbReference type="EMBL" id="SZYD01000003">
    <property type="protein sequence ID" value="KAD6796218.1"/>
    <property type="molecule type" value="Genomic_DNA"/>
</dbReference>
<dbReference type="PANTHER" id="PTHR46148">
    <property type="entry name" value="CHROMO DOMAIN-CONTAINING PROTEIN"/>
    <property type="match status" value="1"/>
</dbReference>
<gene>
    <name evidence="3" type="ORF">E3N88_07114</name>
</gene>
<dbReference type="AlphaFoldDB" id="A0A5N6PQN6"/>
<feature type="domain" description="Tf2-1-like SH3-like" evidence="2">
    <location>
        <begin position="6"/>
        <end position="44"/>
    </location>
</feature>
<accession>A0A5N6PQN6</accession>
<organism evidence="3 4">
    <name type="scientific">Mikania micrantha</name>
    <name type="common">bitter vine</name>
    <dbReference type="NCBI Taxonomy" id="192012"/>
    <lineage>
        <taxon>Eukaryota</taxon>
        <taxon>Viridiplantae</taxon>
        <taxon>Streptophyta</taxon>
        <taxon>Embryophyta</taxon>
        <taxon>Tracheophyta</taxon>
        <taxon>Spermatophyta</taxon>
        <taxon>Magnoliopsida</taxon>
        <taxon>eudicotyledons</taxon>
        <taxon>Gunneridae</taxon>
        <taxon>Pentapetalae</taxon>
        <taxon>asterids</taxon>
        <taxon>campanulids</taxon>
        <taxon>Asterales</taxon>
        <taxon>Asteraceae</taxon>
        <taxon>Asteroideae</taxon>
        <taxon>Heliantheae alliance</taxon>
        <taxon>Eupatorieae</taxon>
        <taxon>Mikania</taxon>
    </lineage>
</organism>
<evidence type="ECO:0000313" key="4">
    <source>
        <dbReference type="Proteomes" id="UP000326396"/>
    </source>
</evidence>
<keyword evidence="4" id="KW-1185">Reference proteome</keyword>
<name>A0A5N6PQN6_9ASTR</name>
<dbReference type="OrthoDB" id="1931063at2759"/>
<dbReference type="PANTHER" id="PTHR46148:SF59">
    <property type="entry name" value="NUCLEOTIDYLTRANSFERASE, RIBONUCLEASE H"/>
    <property type="match status" value="1"/>
</dbReference>
<evidence type="ECO:0000256" key="1">
    <source>
        <dbReference type="SAM" id="MobiDB-lite"/>
    </source>
</evidence>
<feature type="region of interest" description="Disordered" evidence="1">
    <location>
        <begin position="78"/>
        <end position="99"/>
    </location>
</feature>